<dbReference type="Gene3D" id="1.10.510.10">
    <property type="entry name" value="Transferase(Phosphotransferase) domain 1"/>
    <property type="match status" value="1"/>
</dbReference>
<keyword evidence="2" id="KW-0547">Nucleotide-binding</keyword>
<keyword evidence="3" id="KW-0658">Purine biosynthesis</keyword>
<gene>
    <name evidence="6" type="ORF">CCMP2556_LOCUS51516</name>
</gene>
<evidence type="ECO:0000313" key="7">
    <source>
        <dbReference type="Proteomes" id="UP001642484"/>
    </source>
</evidence>
<comment type="caution">
    <text evidence="6">The sequence shown here is derived from an EMBL/GenBank/DDBJ whole genome shotgun (WGS) entry which is preliminary data.</text>
</comment>
<protein>
    <recommendedName>
        <fullName evidence="5">Protein kinase domain-containing protein</fullName>
    </recommendedName>
</protein>
<dbReference type="PROSITE" id="PS50011">
    <property type="entry name" value="PROTEIN_KINASE_DOM"/>
    <property type="match status" value="1"/>
</dbReference>
<dbReference type="SUPFAM" id="SSF56112">
    <property type="entry name" value="Protein kinase-like (PK-like)"/>
    <property type="match status" value="1"/>
</dbReference>
<dbReference type="Proteomes" id="UP001642484">
    <property type="component" value="Unassembled WGS sequence"/>
</dbReference>
<accession>A0ABP0SF39</accession>
<dbReference type="InterPro" id="IPR036604">
    <property type="entry name" value="PurS-like_sf"/>
</dbReference>
<evidence type="ECO:0000256" key="3">
    <source>
        <dbReference type="ARBA" id="ARBA00022755"/>
    </source>
</evidence>
<evidence type="ECO:0000313" key="6">
    <source>
        <dbReference type="EMBL" id="CAK9110911.1"/>
    </source>
</evidence>
<dbReference type="PANTHER" id="PTHR46146">
    <property type="entry name" value="SERINE/THREONINE-PROTEIN KINASE-LIKE PROTEIN CCR4"/>
    <property type="match status" value="1"/>
</dbReference>
<organism evidence="6 7">
    <name type="scientific">Durusdinium trenchii</name>
    <dbReference type="NCBI Taxonomy" id="1381693"/>
    <lineage>
        <taxon>Eukaryota</taxon>
        <taxon>Sar</taxon>
        <taxon>Alveolata</taxon>
        <taxon>Dinophyceae</taxon>
        <taxon>Suessiales</taxon>
        <taxon>Symbiodiniaceae</taxon>
        <taxon>Durusdinium</taxon>
    </lineage>
</organism>
<proteinExistence type="predicted"/>
<dbReference type="InterPro" id="IPR000719">
    <property type="entry name" value="Prot_kinase_dom"/>
</dbReference>
<keyword evidence="4" id="KW-0067">ATP-binding</keyword>
<evidence type="ECO:0000256" key="2">
    <source>
        <dbReference type="ARBA" id="ARBA00022741"/>
    </source>
</evidence>
<dbReference type="InterPro" id="IPR011009">
    <property type="entry name" value="Kinase-like_dom_sf"/>
</dbReference>
<evidence type="ECO:0000256" key="4">
    <source>
        <dbReference type="ARBA" id="ARBA00022840"/>
    </source>
</evidence>
<keyword evidence="1" id="KW-0436">Ligase</keyword>
<evidence type="ECO:0000256" key="1">
    <source>
        <dbReference type="ARBA" id="ARBA00022598"/>
    </source>
</evidence>
<name>A0ABP0SF39_9DINO</name>
<dbReference type="SUPFAM" id="SSF82697">
    <property type="entry name" value="PurS-like"/>
    <property type="match status" value="1"/>
</dbReference>
<dbReference type="EMBL" id="CAXAMN010027472">
    <property type="protein sequence ID" value="CAK9110911.1"/>
    <property type="molecule type" value="Genomic_DNA"/>
</dbReference>
<keyword evidence="7" id="KW-1185">Reference proteome</keyword>
<dbReference type="Pfam" id="PF18076">
    <property type="entry name" value="FGAR-AT_N"/>
    <property type="match status" value="1"/>
</dbReference>
<dbReference type="Pfam" id="PF00069">
    <property type="entry name" value="Pkinase"/>
    <property type="match status" value="1"/>
</dbReference>
<evidence type="ECO:0000259" key="5">
    <source>
        <dbReference type="PROSITE" id="PS50011"/>
    </source>
</evidence>
<sequence>MGYLFSRFGYVQYISIPVRLTCSELTWLTWLTWVNGFRHGMATSLADGERPRSQGKNGVVTPFSWMERLWVALDAACGLSHMHNSTPKAFHRDIKSANILLDRSGTAKMADFGLSGIAKNKNKLNMTCEQISGTPGYACPHYIKTGKVTEATEVYAYGMVVMEMLLNTMPACMGQNGTIMYPIFQIVMPQAEGALQRAVGAADAKAEWPPQVARDVAELSLVCSSHEENGGSGCPVKEFPMTSLLHYYRVADLHLNPTLQKKAAEVDCKMVNSEICYNIQASSSLDGEEIKKLEYLLRETFEPEKFGQKSLLSGSVVEVGPRQQFTSAWSTNAVSICHSIALPKIVRIEKSRRYQVGPVTGKVKSYHLKRIRHEWAEALGCLREIMRSLARILRAPQT</sequence>
<reference evidence="6 7" key="1">
    <citation type="submission" date="2024-02" db="EMBL/GenBank/DDBJ databases">
        <authorList>
            <person name="Chen Y."/>
            <person name="Shah S."/>
            <person name="Dougan E. K."/>
            <person name="Thang M."/>
            <person name="Chan C."/>
        </authorList>
    </citation>
    <scope>NUCLEOTIDE SEQUENCE [LARGE SCALE GENOMIC DNA]</scope>
</reference>
<dbReference type="SMART" id="SM00220">
    <property type="entry name" value="S_TKc"/>
    <property type="match status" value="1"/>
</dbReference>
<dbReference type="PANTHER" id="PTHR46146:SF4">
    <property type="entry name" value="SERINE_THREONINE-PROTEIN KINASE-LIKE PROTEIN CCR4"/>
    <property type="match status" value="1"/>
</dbReference>
<dbReference type="InterPro" id="IPR040707">
    <property type="entry name" value="FGAR-AT_N"/>
</dbReference>
<feature type="domain" description="Protein kinase" evidence="5">
    <location>
        <begin position="1"/>
        <end position="296"/>
    </location>
</feature>